<keyword evidence="3" id="KW-1185">Reference proteome</keyword>
<gene>
    <name evidence="2" type="ORF">LLUT_LOCUS35025</name>
</gene>
<sequence>MVMAFVHYVIAALFFALALAKIDDSTCPTVKGKVLCVDCTQHYDLSDIKVLVKCEGVKNLAVATTEDDGSFKVNLPSDNTKPSSVSCHAKIGGGKVQLYASRKNQVSQIVKDKEKNSYTISTPLSFLTSCPKNTKCKASNGVGVGSSKTVDLPLPPEWGLAPSSFYVPVIPIIGIP</sequence>
<name>A0AAV1YJ61_LUPLU</name>
<feature type="chain" id="PRO_5044021813" evidence="1">
    <location>
        <begin position="21"/>
        <end position="176"/>
    </location>
</feature>
<reference evidence="2 3" key="1">
    <citation type="submission" date="2024-03" db="EMBL/GenBank/DDBJ databases">
        <authorList>
            <person name="Martinez-Hernandez J."/>
        </authorList>
    </citation>
    <scope>NUCLEOTIDE SEQUENCE [LARGE SCALE GENOMIC DNA]</scope>
</reference>
<proteinExistence type="predicted"/>
<evidence type="ECO:0000313" key="3">
    <source>
        <dbReference type="Proteomes" id="UP001497480"/>
    </source>
</evidence>
<protein>
    <submittedName>
        <fullName evidence="2">Uncharacterized protein</fullName>
    </submittedName>
</protein>
<dbReference type="Pfam" id="PF01190">
    <property type="entry name" value="Pollen_Ole_e_1"/>
    <property type="match status" value="1"/>
</dbReference>
<keyword evidence="1" id="KW-0732">Signal</keyword>
<comment type="caution">
    <text evidence="2">The sequence shown here is derived from an EMBL/GenBank/DDBJ whole genome shotgun (WGS) entry which is preliminary data.</text>
</comment>
<evidence type="ECO:0000313" key="2">
    <source>
        <dbReference type="EMBL" id="CAL0333965.1"/>
    </source>
</evidence>
<feature type="signal peptide" evidence="1">
    <location>
        <begin position="1"/>
        <end position="20"/>
    </location>
</feature>
<dbReference type="Proteomes" id="UP001497480">
    <property type="component" value="Unassembled WGS sequence"/>
</dbReference>
<dbReference type="AlphaFoldDB" id="A0AAV1YJ61"/>
<evidence type="ECO:0000256" key="1">
    <source>
        <dbReference type="SAM" id="SignalP"/>
    </source>
</evidence>
<organism evidence="2 3">
    <name type="scientific">Lupinus luteus</name>
    <name type="common">European yellow lupine</name>
    <dbReference type="NCBI Taxonomy" id="3873"/>
    <lineage>
        <taxon>Eukaryota</taxon>
        <taxon>Viridiplantae</taxon>
        <taxon>Streptophyta</taxon>
        <taxon>Embryophyta</taxon>
        <taxon>Tracheophyta</taxon>
        <taxon>Spermatophyta</taxon>
        <taxon>Magnoliopsida</taxon>
        <taxon>eudicotyledons</taxon>
        <taxon>Gunneridae</taxon>
        <taxon>Pentapetalae</taxon>
        <taxon>rosids</taxon>
        <taxon>fabids</taxon>
        <taxon>Fabales</taxon>
        <taxon>Fabaceae</taxon>
        <taxon>Papilionoideae</taxon>
        <taxon>50 kb inversion clade</taxon>
        <taxon>genistoids sensu lato</taxon>
        <taxon>core genistoids</taxon>
        <taxon>Genisteae</taxon>
        <taxon>Lupinus</taxon>
    </lineage>
</organism>
<accession>A0AAV1YJ61</accession>
<dbReference type="EMBL" id="CAXHTB010000025">
    <property type="protein sequence ID" value="CAL0333965.1"/>
    <property type="molecule type" value="Genomic_DNA"/>
</dbReference>